<proteinExistence type="predicted"/>
<name>A0A2H0UBV0_9BACT</name>
<organism evidence="2 3">
    <name type="scientific">Candidatus Kaiserbacteria bacterium CG10_big_fil_rev_8_21_14_0_10_51_14</name>
    <dbReference type="NCBI Taxonomy" id="1974610"/>
    <lineage>
        <taxon>Bacteria</taxon>
        <taxon>Candidatus Kaiseribacteriota</taxon>
    </lineage>
</organism>
<dbReference type="Pfam" id="PF14452">
    <property type="entry name" value="Multi_ubiq"/>
    <property type="match status" value="1"/>
</dbReference>
<feature type="domain" description="Multi-ubiquitin" evidence="1">
    <location>
        <begin position="8"/>
        <end position="70"/>
    </location>
</feature>
<comment type="caution">
    <text evidence="2">The sequence shown here is derived from an EMBL/GenBank/DDBJ whole genome shotgun (WGS) entry which is preliminary data.</text>
</comment>
<evidence type="ECO:0000313" key="2">
    <source>
        <dbReference type="EMBL" id="PIR83898.1"/>
    </source>
</evidence>
<reference evidence="3" key="1">
    <citation type="submission" date="2017-09" db="EMBL/GenBank/DDBJ databases">
        <title>Depth-based differentiation of microbial function through sediment-hosted aquifers and enrichment of novel symbionts in the deep terrestrial subsurface.</title>
        <authorList>
            <person name="Probst A.J."/>
            <person name="Ladd B."/>
            <person name="Jarett J.K."/>
            <person name="Geller-Mcgrath D.E."/>
            <person name="Sieber C.M.K."/>
            <person name="Emerson J.B."/>
            <person name="Anantharaman K."/>
            <person name="Thomas B.C."/>
            <person name="Malmstrom R."/>
            <person name="Stieglmeier M."/>
            <person name="Klingl A."/>
            <person name="Woyke T."/>
            <person name="Ryan C.M."/>
            <person name="Banfield J.F."/>
        </authorList>
    </citation>
    <scope>NUCLEOTIDE SEQUENCE [LARGE SCALE GENOMIC DNA]</scope>
</reference>
<gene>
    <name evidence="2" type="ORF">COU18_01945</name>
</gene>
<evidence type="ECO:0000313" key="3">
    <source>
        <dbReference type="Proteomes" id="UP000231192"/>
    </source>
</evidence>
<dbReference type="EMBL" id="PFBK01000004">
    <property type="protein sequence ID" value="PIR83898.1"/>
    <property type="molecule type" value="Genomic_DNA"/>
</dbReference>
<dbReference type="Proteomes" id="UP000231192">
    <property type="component" value="Unassembled WGS sequence"/>
</dbReference>
<evidence type="ECO:0000259" key="1">
    <source>
        <dbReference type="Pfam" id="PF14452"/>
    </source>
</evidence>
<dbReference type="AlphaFoldDB" id="A0A2H0UBV0"/>
<sequence>MPPKDTITIHIDHQVYHAPKTPMTGSELRALADPDIGPDRDLFLTVPGPEDDRKIGNDEAVDLKNGMHFYSAPTTINPGDHNAFA</sequence>
<accession>A0A2H0UBV0</accession>
<dbReference type="InterPro" id="IPR027802">
    <property type="entry name" value="Multi-ubiquitin_dom"/>
</dbReference>
<protein>
    <recommendedName>
        <fullName evidence="1">Multi-ubiquitin domain-containing protein</fullName>
    </recommendedName>
</protein>